<proteinExistence type="predicted"/>
<protein>
    <submittedName>
        <fullName evidence="1">Uncharacterized protein</fullName>
    </submittedName>
</protein>
<keyword evidence="2" id="KW-1185">Reference proteome</keyword>
<reference evidence="1 2" key="1">
    <citation type="submission" date="2019-04" db="EMBL/GenBank/DDBJ databases">
        <title>Flavobacterium sp. nov. isolated from construction timber.</title>
        <authorList>
            <person name="Lin S.-Y."/>
            <person name="Chang C.-T."/>
            <person name="Young C.-C."/>
        </authorList>
    </citation>
    <scope>NUCLEOTIDE SEQUENCE [LARGE SCALE GENOMIC DNA]</scope>
    <source>
        <strain evidence="1 2">CC-CTC003</strain>
    </source>
</reference>
<dbReference type="RefSeq" id="WP_136402512.1">
    <property type="nucleotide sequence ID" value="NZ_SSNZ01000002.1"/>
</dbReference>
<evidence type="ECO:0000313" key="2">
    <source>
        <dbReference type="Proteomes" id="UP000307507"/>
    </source>
</evidence>
<organism evidence="1 2">
    <name type="scientific">Flavobacterium supellecticarium</name>
    <dbReference type="NCBI Taxonomy" id="2565924"/>
    <lineage>
        <taxon>Bacteria</taxon>
        <taxon>Pseudomonadati</taxon>
        <taxon>Bacteroidota</taxon>
        <taxon>Flavobacteriia</taxon>
        <taxon>Flavobacteriales</taxon>
        <taxon>Flavobacteriaceae</taxon>
        <taxon>Flavobacterium</taxon>
    </lineage>
</organism>
<sequence>MKTMYILLFFGMGAWALYEQTQPHPNIWVQIIAVVIFFYGMMKLMEKVPGKNQEKEEEDV</sequence>
<dbReference type="OrthoDB" id="1449506at2"/>
<dbReference type="EMBL" id="SSNZ01000002">
    <property type="protein sequence ID" value="THF51527.1"/>
    <property type="molecule type" value="Genomic_DNA"/>
</dbReference>
<accession>A0A4S4A020</accession>
<dbReference type="AlphaFoldDB" id="A0A4S4A020"/>
<comment type="caution">
    <text evidence="1">The sequence shown here is derived from an EMBL/GenBank/DDBJ whole genome shotgun (WGS) entry which is preliminary data.</text>
</comment>
<evidence type="ECO:0000313" key="1">
    <source>
        <dbReference type="EMBL" id="THF51527.1"/>
    </source>
</evidence>
<name>A0A4S4A020_9FLAO</name>
<dbReference type="Proteomes" id="UP000307507">
    <property type="component" value="Unassembled WGS sequence"/>
</dbReference>
<gene>
    <name evidence="1" type="ORF">E6C50_07125</name>
</gene>